<dbReference type="Proteomes" id="UP000237684">
    <property type="component" value="Unassembled WGS sequence"/>
</dbReference>
<feature type="compositionally biased region" description="Basic and acidic residues" evidence="1">
    <location>
        <begin position="48"/>
        <end position="59"/>
    </location>
</feature>
<dbReference type="Pfam" id="PF01527">
    <property type="entry name" value="HTH_Tnp_1"/>
    <property type="match status" value="1"/>
</dbReference>
<dbReference type="SUPFAM" id="SSF48295">
    <property type="entry name" value="TrpR-like"/>
    <property type="match status" value="1"/>
</dbReference>
<keyword evidence="3" id="KW-1185">Reference proteome</keyword>
<feature type="region of interest" description="Disordered" evidence="1">
    <location>
        <begin position="46"/>
        <end position="69"/>
    </location>
</feature>
<reference evidence="2 3" key="1">
    <citation type="journal article" date="2018" name="Syst. Appl. Microbiol.">
        <title>Abditibacterium utsteinense sp. nov., the first cultivated member of candidate phylum FBP, isolated from ice-free Antarctic soil samples.</title>
        <authorList>
            <person name="Tahon G."/>
            <person name="Tytgat B."/>
            <person name="Lebbe L."/>
            <person name="Carlier A."/>
            <person name="Willems A."/>
        </authorList>
    </citation>
    <scope>NUCLEOTIDE SEQUENCE [LARGE SCALE GENOMIC DNA]</scope>
    <source>
        <strain evidence="2 3">LMG 29911</strain>
    </source>
</reference>
<accession>A0A2S8SV12</accession>
<name>A0A2S8SV12_9BACT</name>
<evidence type="ECO:0000313" key="2">
    <source>
        <dbReference type="EMBL" id="PQV64631.1"/>
    </source>
</evidence>
<dbReference type="EMBL" id="NIGF01000004">
    <property type="protein sequence ID" value="PQV64631.1"/>
    <property type="molecule type" value="Genomic_DNA"/>
</dbReference>
<dbReference type="OrthoDB" id="9810995at2"/>
<evidence type="ECO:0000256" key="1">
    <source>
        <dbReference type="SAM" id="MobiDB-lite"/>
    </source>
</evidence>
<dbReference type="GO" id="GO:0043565">
    <property type="term" value="F:sequence-specific DNA binding"/>
    <property type="evidence" value="ECO:0007669"/>
    <property type="project" value="InterPro"/>
</dbReference>
<dbReference type="AlphaFoldDB" id="A0A2S8SV12"/>
<dbReference type="InParanoid" id="A0A2S8SV12"/>
<sequence length="69" mass="7718">MGVQRRSSKRKQYTAEFKREAVRLVTEGGLSMAQVARDLSLWRQPGEPLEKGSAAERAARFSRPRPSSG</sequence>
<dbReference type="InterPro" id="IPR010921">
    <property type="entry name" value="Trp_repressor/repl_initiator"/>
</dbReference>
<protein>
    <submittedName>
        <fullName evidence="2">Transposase</fullName>
    </submittedName>
</protein>
<comment type="caution">
    <text evidence="2">The sequence shown here is derived from an EMBL/GenBank/DDBJ whole genome shotgun (WGS) entry which is preliminary data.</text>
</comment>
<gene>
    <name evidence="2" type="ORF">B1R32_104125</name>
</gene>
<evidence type="ECO:0000313" key="3">
    <source>
        <dbReference type="Proteomes" id="UP000237684"/>
    </source>
</evidence>
<dbReference type="GO" id="GO:0006313">
    <property type="term" value="P:DNA transposition"/>
    <property type="evidence" value="ECO:0007669"/>
    <property type="project" value="InterPro"/>
</dbReference>
<proteinExistence type="predicted"/>
<dbReference type="InterPro" id="IPR002514">
    <property type="entry name" value="Transposase_8"/>
</dbReference>
<organism evidence="2 3">
    <name type="scientific">Abditibacterium utsteinense</name>
    <dbReference type="NCBI Taxonomy" id="1960156"/>
    <lineage>
        <taxon>Bacteria</taxon>
        <taxon>Pseudomonadati</taxon>
        <taxon>Abditibacteriota</taxon>
        <taxon>Abditibacteriia</taxon>
        <taxon>Abditibacteriales</taxon>
        <taxon>Abditibacteriaceae</taxon>
        <taxon>Abditibacterium</taxon>
    </lineage>
</organism>
<dbReference type="GO" id="GO:0004803">
    <property type="term" value="F:transposase activity"/>
    <property type="evidence" value="ECO:0007669"/>
    <property type="project" value="InterPro"/>
</dbReference>